<accession>A0A7T3DG08</accession>
<dbReference type="Gene3D" id="3.40.50.300">
    <property type="entry name" value="P-loop containing nucleotide triphosphate hydrolases"/>
    <property type="match status" value="1"/>
</dbReference>
<protein>
    <submittedName>
        <fullName evidence="1">Sulfotransferase family protein</fullName>
    </submittedName>
</protein>
<dbReference type="KEGG" id="dla:I6G47_07390"/>
<keyword evidence="2" id="KW-1185">Reference proteome</keyword>
<proteinExistence type="predicted"/>
<keyword evidence="1" id="KW-0808">Transferase</keyword>
<dbReference type="GO" id="GO:0016740">
    <property type="term" value="F:transferase activity"/>
    <property type="evidence" value="ECO:0007669"/>
    <property type="project" value="UniProtKB-KW"/>
</dbReference>
<dbReference type="RefSeq" id="WP_016450617.1">
    <property type="nucleotide sequence ID" value="NZ_CP065748.1"/>
</dbReference>
<reference evidence="1 2" key="1">
    <citation type="submission" date="2020-12" db="EMBL/GenBank/DDBJ databases">
        <title>FDA dAtabase for Regulatory Grade micrObial Sequences (FDA-ARGOS): Supporting development and validation of Infectious Disease Dx tests.</title>
        <authorList>
            <person name="Sproer C."/>
            <person name="Gronow S."/>
            <person name="Severitt S."/>
            <person name="Schroder I."/>
            <person name="Tallon L."/>
            <person name="Sadzewicz L."/>
            <person name="Zhao X."/>
            <person name="Boylan J."/>
            <person name="Ott S."/>
            <person name="Bowen H."/>
            <person name="Vavikolanu K."/>
            <person name="Mehta A."/>
            <person name="Aluvathingal J."/>
            <person name="Nadendla S."/>
            <person name="Lowell S."/>
            <person name="Myers T."/>
            <person name="Yan Y."/>
            <person name="Sichtig H."/>
        </authorList>
    </citation>
    <scope>NUCLEOTIDE SEQUENCE [LARGE SCALE GENOMIC DNA]</scope>
    <source>
        <strain evidence="1 2">FDAARGOS_890</strain>
    </source>
</reference>
<organism evidence="1 2">
    <name type="scientific">Delftia lacustris</name>
    <dbReference type="NCBI Taxonomy" id="558537"/>
    <lineage>
        <taxon>Bacteria</taxon>
        <taxon>Pseudomonadati</taxon>
        <taxon>Pseudomonadota</taxon>
        <taxon>Betaproteobacteria</taxon>
        <taxon>Burkholderiales</taxon>
        <taxon>Comamonadaceae</taxon>
        <taxon>Delftia</taxon>
    </lineage>
</organism>
<dbReference type="EMBL" id="CP065748">
    <property type="protein sequence ID" value="QPS82894.1"/>
    <property type="molecule type" value="Genomic_DNA"/>
</dbReference>
<dbReference type="SUPFAM" id="SSF52540">
    <property type="entry name" value="P-loop containing nucleoside triphosphate hydrolases"/>
    <property type="match status" value="1"/>
</dbReference>
<gene>
    <name evidence="1" type="ORF">I6G47_07390</name>
</gene>
<dbReference type="Proteomes" id="UP000595064">
    <property type="component" value="Chromosome"/>
</dbReference>
<evidence type="ECO:0000313" key="1">
    <source>
        <dbReference type="EMBL" id="QPS82894.1"/>
    </source>
</evidence>
<name>A0A7T3DG08_9BURK</name>
<sequence>MHELQAAFAELIASPQQQALLQQARSVESLLTQLRRLWCLPAWNDAQLMQALEQVNQAAAVPAAALVAGGWLPHRYEARTRSIQWCLPDGPATEPFHDEYIGRCLQRQPLNQFLRPRTPLATLARLGTDLGPKRPVRRPAGFIFHLSRCGSTLVSGCLSELDSTMVLSEPPVLTELLLDPTLRAEEKRQAISGLLAVIGTAVRGRQDLVIKWNAWDLLQWELLRDLYPQVPCLLLVRDPVEILASHHRQCGRHMSGDPSLARLAPVFDLQSDRQPFVSVLDHRIRVLQTLMQRMRELHDGHGLPVLDYGRLGPETLERIAHGFGLANSNAALARMAARLRQHAKALDQRFVPDGCSKAAAFDARDRHLIESRLAEPYAHLLRRAGSFDSLEVLHAT</sequence>
<dbReference type="InterPro" id="IPR027417">
    <property type="entry name" value="P-loop_NTPase"/>
</dbReference>
<evidence type="ECO:0000313" key="2">
    <source>
        <dbReference type="Proteomes" id="UP000595064"/>
    </source>
</evidence>
<dbReference type="AlphaFoldDB" id="A0A7T3DG08"/>